<feature type="region of interest" description="Disordered" evidence="1">
    <location>
        <begin position="1"/>
        <end position="32"/>
    </location>
</feature>
<evidence type="ECO:0000256" key="1">
    <source>
        <dbReference type="SAM" id="MobiDB-lite"/>
    </source>
</evidence>
<dbReference type="EMBL" id="KR029587">
    <property type="protein sequence ID" value="AKH46845.1"/>
    <property type="molecule type" value="Genomic_DNA"/>
</dbReference>
<protein>
    <submittedName>
        <fullName evidence="2">Uncharacterized protein</fullName>
    </submittedName>
</protein>
<name>A0A0F7L4E2_9VIRU</name>
<reference evidence="2" key="1">
    <citation type="journal article" date="2015" name="Front. Microbiol.">
        <title>Combining genomic sequencing methods to explore viral diversity and reveal potential virus-host interactions.</title>
        <authorList>
            <person name="Chow C.E."/>
            <person name="Winget D.M."/>
            <person name="White R.A.III."/>
            <person name="Hallam S.J."/>
            <person name="Suttle C.A."/>
        </authorList>
    </citation>
    <scope>NUCLEOTIDE SEQUENCE</scope>
    <source>
        <strain evidence="2">Anoxic2_3</strain>
    </source>
</reference>
<accession>A0A0F7L4E2</accession>
<evidence type="ECO:0000313" key="2">
    <source>
        <dbReference type="EMBL" id="AKH46845.1"/>
    </source>
</evidence>
<proteinExistence type="predicted"/>
<sequence>MSLCLPNQMGLESERAEVEDVPLPSLRPPARSDACPASLRLLSSSSLSPSAAAR</sequence>
<organism evidence="2">
    <name type="scientific">uncultured marine virus</name>
    <dbReference type="NCBI Taxonomy" id="186617"/>
    <lineage>
        <taxon>Viruses</taxon>
        <taxon>environmental samples</taxon>
    </lineage>
</organism>
<reference evidence="2" key="2">
    <citation type="submission" date="2015-03" db="EMBL/GenBank/DDBJ databases">
        <authorList>
            <person name="Chow C.-E.T."/>
            <person name="Winget D.M."/>
            <person name="White R.A.III."/>
            <person name="Hallam S.J."/>
            <person name="Suttle C.A."/>
        </authorList>
    </citation>
    <scope>NUCLEOTIDE SEQUENCE</scope>
    <source>
        <strain evidence="2">Anoxic2_3</strain>
    </source>
</reference>